<protein>
    <recommendedName>
        <fullName evidence="4 12">Cell division protein FtsX</fullName>
    </recommendedName>
</protein>
<evidence type="ECO:0000256" key="5">
    <source>
        <dbReference type="ARBA" id="ARBA00022475"/>
    </source>
</evidence>
<feature type="transmembrane region" description="Helical" evidence="13">
    <location>
        <begin position="27"/>
        <end position="47"/>
    </location>
</feature>
<evidence type="ECO:0000259" key="14">
    <source>
        <dbReference type="Pfam" id="PF02687"/>
    </source>
</evidence>
<dbReference type="OrthoDB" id="9813411at2"/>
<keyword evidence="6 12" id="KW-0997">Cell inner membrane</keyword>
<evidence type="ECO:0000256" key="10">
    <source>
        <dbReference type="ARBA" id="ARBA00023136"/>
    </source>
</evidence>
<dbReference type="PANTHER" id="PTHR47755">
    <property type="entry name" value="CELL DIVISION PROTEIN FTSX"/>
    <property type="match status" value="1"/>
</dbReference>
<keyword evidence="17" id="KW-1185">Reference proteome</keyword>
<dbReference type="PIRSF" id="PIRSF003097">
    <property type="entry name" value="FtsX"/>
    <property type="match status" value="1"/>
</dbReference>
<feature type="domain" description="FtsX extracellular" evidence="15">
    <location>
        <begin position="62"/>
        <end position="154"/>
    </location>
</feature>
<evidence type="ECO:0000256" key="11">
    <source>
        <dbReference type="ARBA" id="ARBA00023306"/>
    </source>
</evidence>
<keyword evidence="7 12" id="KW-0132">Cell division</keyword>
<keyword evidence="8 13" id="KW-0812">Transmembrane</keyword>
<dbReference type="InterPro" id="IPR004513">
    <property type="entry name" value="FtsX"/>
</dbReference>
<dbReference type="InterPro" id="IPR003838">
    <property type="entry name" value="ABC3_permease_C"/>
</dbReference>
<comment type="similarity">
    <text evidence="2 12">Belongs to the ABC-4 integral membrane protein family. FtsX subfamily.</text>
</comment>
<dbReference type="AlphaFoldDB" id="A0A1H7LKI4"/>
<evidence type="ECO:0000256" key="6">
    <source>
        <dbReference type="ARBA" id="ARBA00022519"/>
    </source>
</evidence>
<reference evidence="16 17" key="1">
    <citation type="submission" date="2016-10" db="EMBL/GenBank/DDBJ databases">
        <authorList>
            <person name="de Groot N.N."/>
        </authorList>
    </citation>
    <scope>NUCLEOTIDE SEQUENCE [LARGE SCALE GENOMIC DNA]</scope>
    <source>
        <strain evidence="16 17">Nv1</strain>
    </source>
</reference>
<keyword evidence="9 13" id="KW-1133">Transmembrane helix</keyword>
<dbReference type="STRING" id="1233.SAMN05216387_10487"/>
<evidence type="ECO:0000313" key="16">
    <source>
        <dbReference type="EMBL" id="SEK99238.1"/>
    </source>
</evidence>
<evidence type="ECO:0000256" key="3">
    <source>
        <dbReference type="ARBA" id="ARBA00011160"/>
    </source>
</evidence>
<comment type="subunit">
    <text evidence="3">Forms a membrane-associated complex with FtsE.</text>
</comment>
<evidence type="ECO:0000256" key="9">
    <source>
        <dbReference type="ARBA" id="ARBA00022989"/>
    </source>
</evidence>
<evidence type="ECO:0000256" key="12">
    <source>
        <dbReference type="PIRNR" id="PIRNR003097"/>
    </source>
</evidence>
<dbReference type="GO" id="GO:0005886">
    <property type="term" value="C:plasma membrane"/>
    <property type="evidence" value="ECO:0007669"/>
    <property type="project" value="UniProtKB-SubCell"/>
</dbReference>
<dbReference type="NCBIfam" id="TIGR00439">
    <property type="entry name" value="FtsX_Gneg"/>
    <property type="match status" value="1"/>
</dbReference>
<dbReference type="PANTHER" id="PTHR47755:SF1">
    <property type="entry name" value="CELL DIVISION PROTEIN FTSX"/>
    <property type="match status" value="1"/>
</dbReference>
<dbReference type="RefSeq" id="WP_090828322.1">
    <property type="nucleotide sequence ID" value="NZ_FOBH01000004.1"/>
</dbReference>
<name>A0A1H7LKI4_9PROT</name>
<feature type="domain" description="ABC3 transporter permease C-terminal" evidence="14">
    <location>
        <begin position="177"/>
        <end position="293"/>
    </location>
</feature>
<dbReference type="Pfam" id="PF02687">
    <property type="entry name" value="FtsX"/>
    <property type="match status" value="1"/>
</dbReference>
<dbReference type="Pfam" id="PF18075">
    <property type="entry name" value="FtsX_ECD"/>
    <property type="match status" value="1"/>
</dbReference>
<feature type="transmembrane region" description="Helical" evidence="13">
    <location>
        <begin position="274"/>
        <end position="292"/>
    </location>
</feature>
<keyword evidence="5 12" id="KW-1003">Cell membrane</keyword>
<dbReference type="EMBL" id="FOBH01000004">
    <property type="protein sequence ID" value="SEK99238.1"/>
    <property type="molecule type" value="Genomic_DNA"/>
</dbReference>
<evidence type="ECO:0000256" key="1">
    <source>
        <dbReference type="ARBA" id="ARBA00004429"/>
    </source>
</evidence>
<evidence type="ECO:0000256" key="7">
    <source>
        <dbReference type="ARBA" id="ARBA00022618"/>
    </source>
</evidence>
<feature type="transmembrane region" description="Helical" evidence="13">
    <location>
        <begin position="173"/>
        <end position="194"/>
    </location>
</feature>
<evidence type="ECO:0000256" key="13">
    <source>
        <dbReference type="SAM" id="Phobius"/>
    </source>
</evidence>
<evidence type="ECO:0000259" key="15">
    <source>
        <dbReference type="Pfam" id="PF18075"/>
    </source>
</evidence>
<evidence type="ECO:0000256" key="4">
    <source>
        <dbReference type="ARBA" id="ARBA00021907"/>
    </source>
</evidence>
<dbReference type="Gene3D" id="3.30.70.3040">
    <property type="match status" value="1"/>
</dbReference>
<dbReference type="GO" id="GO:0032153">
    <property type="term" value="C:cell division site"/>
    <property type="evidence" value="ECO:0007669"/>
    <property type="project" value="TreeGrafter"/>
</dbReference>
<keyword evidence="11 12" id="KW-0131">Cell cycle</keyword>
<organism evidence="16 17">
    <name type="scientific">Nitrosovibrio tenuis</name>
    <dbReference type="NCBI Taxonomy" id="1233"/>
    <lineage>
        <taxon>Bacteria</taxon>
        <taxon>Pseudomonadati</taxon>
        <taxon>Pseudomonadota</taxon>
        <taxon>Betaproteobacteria</taxon>
        <taxon>Nitrosomonadales</taxon>
        <taxon>Nitrosomonadaceae</taxon>
        <taxon>Nitrosovibrio</taxon>
    </lineage>
</organism>
<sequence>MSAWLSHHFHAFALAIKRLAGAPFGSLLSIGVIGIAFSLPAGIYVMLENLQALSGRFSGAPQLSLFLKLETNQDQVAELESRLKQNPNVASFRFVSRDQAIEQFRQGSELADVLDGLARNPLPDAFVITAKTPSPEALEGLRAELGKLPQVEHVQVDSDWARRLDALLKLGRLAVLMLAALLSFSVVAVAFNIIRLQILTMRDEIEVAKLIGATNRFIRRPFLYFGAIQGIVGGAVAWLIISLAIHLIDEQLEQLMRLYEINFHLYHLSLEDSLSLLLFSAWLGWTGAWISVSNHFRQIEPR</sequence>
<gene>
    <name evidence="16" type="ORF">SAMN05216387_10487</name>
</gene>
<evidence type="ECO:0000313" key="17">
    <source>
        <dbReference type="Proteomes" id="UP000198620"/>
    </source>
</evidence>
<dbReference type="InterPro" id="IPR047590">
    <property type="entry name" value="FtsX_proteobact-type"/>
</dbReference>
<proteinExistence type="inferred from homology"/>
<accession>A0A1H7LKI4</accession>
<evidence type="ECO:0000256" key="8">
    <source>
        <dbReference type="ARBA" id="ARBA00022692"/>
    </source>
</evidence>
<dbReference type="GO" id="GO:0051301">
    <property type="term" value="P:cell division"/>
    <property type="evidence" value="ECO:0007669"/>
    <property type="project" value="UniProtKB-KW"/>
</dbReference>
<comment type="subcellular location">
    <subcellularLocation>
        <location evidence="1">Cell inner membrane</location>
        <topology evidence="1">Multi-pass membrane protein</topology>
    </subcellularLocation>
</comment>
<keyword evidence="10 12" id="KW-0472">Membrane</keyword>
<evidence type="ECO:0000256" key="2">
    <source>
        <dbReference type="ARBA" id="ARBA00007379"/>
    </source>
</evidence>
<dbReference type="InterPro" id="IPR040690">
    <property type="entry name" value="FtsX_ECD"/>
</dbReference>
<dbReference type="Proteomes" id="UP000198620">
    <property type="component" value="Unassembled WGS sequence"/>
</dbReference>
<comment type="function">
    <text evidence="12">Part of the ABC transporter FtsEX involved in cellular division.</text>
</comment>
<feature type="transmembrane region" description="Helical" evidence="13">
    <location>
        <begin position="222"/>
        <end position="248"/>
    </location>
</feature>